<evidence type="ECO:0000256" key="5">
    <source>
        <dbReference type="ARBA" id="ARBA00023242"/>
    </source>
</evidence>
<evidence type="ECO:0000313" key="7">
    <source>
        <dbReference type="EMBL" id="CAF3761788.1"/>
    </source>
</evidence>
<evidence type="ECO:0000256" key="3">
    <source>
        <dbReference type="ARBA" id="ARBA00022679"/>
    </source>
</evidence>
<dbReference type="PANTHER" id="PTHR14453:SF67">
    <property type="entry name" value="POLY [ADP-RIBOSE] POLYMERASE"/>
    <property type="match status" value="1"/>
</dbReference>
<dbReference type="GO" id="GO:0003714">
    <property type="term" value="F:transcription corepressor activity"/>
    <property type="evidence" value="ECO:0007669"/>
    <property type="project" value="TreeGrafter"/>
</dbReference>
<keyword evidence="3" id="KW-0808">Transferase</keyword>
<dbReference type="AlphaFoldDB" id="A0A818Z047"/>
<name>A0A818Z047_9BILA</name>
<dbReference type="PANTHER" id="PTHR14453">
    <property type="entry name" value="PARP/ZINC FINGER CCCH TYPE DOMAIN CONTAINING PROTEIN"/>
    <property type="match status" value="1"/>
</dbReference>
<sequence>MYSSIDQWVKYENCTRIIQAYGDQNEYLQMLWSYEEIGILINYFNKDKSVVLPTLCTIDAFLDKMFQNVLFIDISLPCISDLTTINKSYLVQAILNLQNKIQTQDVFIMLEQRCIHLFGLIDTVKGIEKQIEEIKIKHASTTVKLVLEQRQVDLVIICSTSMYLRDDILRRAGESAKQEYETISKRSSLEPFETNPGNLSCRRLLFLPWEMNHAIKAHHTSVAFPSIGCGKLNVDKNIVANEIEQARSIAITRDVIWVFQIDDNTCVKYISELNARIEDAYSPKSLTFSLSDDDSVEYAIDFEQSIETCEKTQLQRKIIRNYRFDLPPYWAVQTENIAQFSVDESSTEYNEIRALFVTTMANNYTVMHHIKLIQNKQWYMQYNSFERIAYGHEAYFSANAKCSNGFTKVTTSNAKKDMFVAYVLVDDCVRGYTNMKTPPTGFDSTTDGDHIFVTYRDDQAYAAYLIVYQ</sequence>
<evidence type="ECO:0000313" key="8">
    <source>
        <dbReference type="Proteomes" id="UP000663842"/>
    </source>
</evidence>
<comment type="caution">
    <text evidence="7">The sequence shown here is derived from an EMBL/GenBank/DDBJ whole genome shotgun (WGS) entry which is preliminary data.</text>
</comment>
<dbReference type="Proteomes" id="UP000663842">
    <property type="component" value="Unassembled WGS sequence"/>
</dbReference>
<protein>
    <recommendedName>
        <fullName evidence="6">WWE domain-containing protein</fullName>
    </recommendedName>
</protein>
<dbReference type="Gene3D" id="3.90.228.10">
    <property type="match status" value="1"/>
</dbReference>
<dbReference type="SUPFAM" id="SSF52949">
    <property type="entry name" value="Macro domain-like"/>
    <property type="match status" value="1"/>
</dbReference>
<proteinExistence type="predicted"/>
<keyword evidence="4" id="KW-0520">NAD</keyword>
<dbReference type="InterPro" id="IPR037197">
    <property type="entry name" value="WWE_dom_sf"/>
</dbReference>
<organism evidence="7 8">
    <name type="scientific">Rotaria magnacalcarata</name>
    <dbReference type="NCBI Taxonomy" id="392030"/>
    <lineage>
        <taxon>Eukaryota</taxon>
        <taxon>Metazoa</taxon>
        <taxon>Spiralia</taxon>
        <taxon>Gnathifera</taxon>
        <taxon>Rotifera</taxon>
        <taxon>Eurotatoria</taxon>
        <taxon>Bdelloidea</taxon>
        <taxon>Philodinida</taxon>
        <taxon>Philodinidae</taxon>
        <taxon>Rotaria</taxon>
    </lineage>
</organism>
<accession>A0A818Z047</accession>
<dbReference type="Pfam" id="PF02825">
    <property type="entry name" value="WWE"/>
    <property type="match status" value="1"/>
</dbReference>
<dbReference type="InterPro" id="IPR004170">
    <property type="entry name" value="WWE_dom"/>
</dbReference>
<keyword evidence="2" id="KW-0328">Glycosyltransferase</keyword>
<dbReference type="SUPFAM" id="SSF117839">
    <property type="entry name" value="WWE domain"/>
    <property type="match status" value="1"/>
</dbReference>
<dbReference type="PROSITE" id="PS50918">
    <property type="entry name" value="WWE"/>
    <property type="match status" value="1"/>
</dbReference>
<dbReference type="EMBL" id="CAJOBF010000160">
    <property type="protein sequence ID" value="CAF3761788.1"/>
    <property type="molecule type" value="Genomic_DNA"/>
</dbReference>
<evidence type="ECO:0000256" key="1">
    <source>
        <dbReference type="ARBA" id="ARBA00004123"/>
    </source>
</evidence>
<dbReference type="Gene3D" id="3.30.720.50">
    <property type="match status" value="1"/>
</dbReference>
<comment type="subcellular location">
    <subcellularLocation>
        <location evidence="1">Nucleus</location>
    </subcellularLocation>
</comment>
<dbReference type="GO" id="GO:0010629">
    <property type="term" value="P:negative regulation of gene expression"/>
    <property type="evidence" value="ECO:0007669"/>
    <property type="project" value="TreeGrafter"/>
</dbReference>
<feature type="domain" description="WWE" evidence="6">
    <location>
        <begin position="242"/>
        <end position="320"/>
    </location>
</feature>
<gene>
    <name evidence="7" type="ORF">UXM345_LOCUS2605</name>
</gene>
<dbReference type="GO" id="GO:0005737">
    <property type="term" value="C:cytoplasm"/>
    <property type="evidence" value="ECO:0007669"/>
    <property type="project" value="TreeGrafter"/>
</dbReference>
<evidence type="ECO:0000259" key="6">
    <source>
        <dbReference type="PROSITE" id="PS50918"/>
    </source>
</evidence>
<dbReference type="InterPro" id="IPR043472">
    <property type="entry name" value="Macro_dom-like"/>
</dbReference>
<dbReference type="InterPro" id="IPR052056">
    <property type="entry name" value="Mono-ARTD/PARP"/>
</dbReference>
<keyword evidence="5" id="KW-0539">Nucleus</keyword>
<evidence type="ECO:0000256" key="4">
    <source>
        <dbReference type="ARBA" id="ARBA00023027"/>
    </source>
</evidence>
<evidence type="ECO:0000256" key="2">
    <source>
        <dbReference type="ARBA" id="ARBA00022676"/>
    </source>
</evidence>
<dbReference type="SUPFAM" id="SSF56399">
    <property type="entry name" value="ADP-ribosylation"/>
    <property type="match status" value="1"/>
</dbReference>
<dbReference type="GO" id="GO:0016757">
    <property type="term" value="F:glycosyltransferase activity"/>
    <property type="evidence" value="ECO:0007669"/>
    <property type="project" value="UniProtKB-KW"/>
</dbReference>
<dbReference type="GO" id="GO:0005634">
    <property type="term" value="C:nucleus"/>
    <property type="evidence" value="ECO:0007669"/>
    <property type="project" value="UniProtKB-SubCell"/>
</dbReference>
<reference evidence="7" key="1">
    <citation type="submission" date="2021-02" db="EMBL/GenBank/DDBJ databases">
        <authorList>
            <person name="Nowell W R."/>
        </authorList>
    </citation>
    <scope>NUCLEOTIDE SEQUENCE</scope>
</reference>